<dbReference type="EMBL" id="CP027062">
    <property type="protein sequence ID" value="AVI49936.1"/>
    <property type="molecule type" value="Genomic_DNA"/>
</dbReference>
<dbReference type="InterPro" id="IPR017850">
    <property type="entry name" value="Alkaline_phosphatase_core_sf"/>
</dbReference>
<feature type="transmembrane region" description="Helical" evidence="1">
    <location>
        <begin position="77"/>
        <end position="93"/>
    </location>
</feature>
<proteinExistence type="predicted"/>
<keyword evidence="1" id="KW-0812">Transmembrane</keyword>
<feature type="transmembrane region" description="Helical" evidence="1">
    <location>
        <begin position="12"/>
        <end position="32"/>
    </location>
</feature>
<accession>A0A2S0HTH3</accession>
<dbReference type="AlphaFoldDB" id="A0A2S0HTH3"/>
<evidence type="ECO:0000313" key="2">
    <source>
        <dbReference type="EMBL" id="AVI49936.1"/>
    </source>
</evidence>
<feature type="transmembrane region" description="Helical" evidence="1">
    <location>
        <begin position="125"/>
        <end position="145"/>
    </location>
</feature>
<name>A0A2S0HTH3_9FLAO</name>
<keyword evidence="1" id="KW-1133">Transmembrane helix</keyword>
<dbReference type="SUPFAM" id="SSF53649">
    <property type="entry name" value="Alkaline phosphatase-like"/>
    <property type="match status" value="1"/>
</dbReference>
<dbReference type="KEGG" id="aue:C5O00_01640"/>
<gene>
    <name evidence="2" type="ORF">C5O00_01640</name>
</gene>
<evidence type="ECO:0008006" key="4">
    <source>
        <dbReference type="Google" id="ProtNLM"/>
    </source>
</evidence>
<dbReference type="Gene3D" id="3.40.720.10">
    <property type="entry name" value="Alkaline Phosphatase, subunit A"/>
    <property type="match status" value="1"/>
</dbReference>
<evidence type="ECO:0000313" key="3">
    <source>
        <dbReference type="Proteomes" id="UP000238442"/>
    </source>
</evidence>
<dbReference type="Proteomes" id="UP000238442">
    <property type="component" value="Chromosome"/>
</dbReference>
<reference evidence="2 3" key="1">
    <citation type="submission" date="2018-02" db="EMBL/GenBank/DDBJ databases">
        <title>Genomic analysis of the strain RR4-38 isolated from a seawater recirculating aquaculture system.</title>
        <authorList>
            <person name="Kim Y.-S."/>
            <person name="Jang Y.H."/>
            <person name="Kim K.-H."/>
        </authorList>
    </citation>
    <scope>NUCLEOTIDE SEQUENCE [LARGE SCALE GENOMIC DNA]</scope>
    <source>
        <strain evidence="2 3">RR4-38</strain>
    </source>
</reference>
<feature type="transmembrane region" description="Helical" evidence="1">
    <location>
        <begin position="44"/>
        <end position="65"/>
    </location>
</feature>
<feature type="transmembrane region" description="Helical" evidence="1">
    <location>
        <begin position="99"/>
        <end position="118"/>
    </location>
</feature>
<evidence type="ECO:0000256" key="1">
    <source>
        <dbReference type="SAM" id="Phobius"/>
    </source>
</evidence>
<organism evidence="2 3">
    <name type="scientific">Pukyongia salina</name>
    <dbReference type="NCBI Taxonomy" id="2094025"/>
    <lineage>
        <taxon>Bacteria</taxon>
        <taxon>Pseudomonadati</taxon>
        <taxon>Bacteroidota</taxon>
        <taxon>Flavobacteriia</taxon>
        <taxon>Flavobacteriales</taxon>
        <taxon>Flavobacteriaceae</taxon>
        <taxon>Pukyongia</taxon>
    </lineage>
</organism>
<dbReference type="OrthoDB" id="1398489at2"/>
<keyword evidence="1" id="KW-0472">Membrane</keyword>
<keyword evidence="3" id="KW-1185">Reference proteome</keyword>
<sequence length="489" mass="56849">MNTLAKFIKNRKLFPVFVGFASGIYPIIFYYSNNYSLINSWKHLGFFICLFLFVPMVTCYVGYRIFSKESLKEYKKFLLSFLSILFFLFYLELSVFASVRLWLTLAIVLIAVVAAKFLHRHIKKIMTIQFILAFLGLFTLVPVLAKQINYTDEWMQLPDKIDEAVFKKKPNIYFIQPDGYVNFSEIDKGYYKIDNEEFKSFLEESGFTLYDNFRSNYASTLSSNMATFAMKHHHYNTGFNFTEVINAREVIMDANPVLNVFKKNGYKTHFIAEWPYLIANKPKIGYDFSNFTNKDVSLIGTGFSTGKEIFEPLEQTIMQDSAKPKFYFIEIFKPGHVPAMKEKTKGAEIEKGLWEKRLDTANIKLKRTISIIKDRDPNSLIMIMADHGGFIGMDHTLQMRIKSEDRDWVYTIFSSQLAIHWPDGVAPEFDSKFKTPINVFRILFAYLSENESYLNYLEDDASFMKIEVGAPKGVYKYIDADGNVTFKRV</sequence>
<dbReference type="RefSeq" id="WP_105214340.1">
    <property type="nucleotide sequence ID" value="NZ_CP027062.1"/>
</dbReference>
<protein>
    <recommendedName>
        <fullName evidence="4">Sulfatase N-terminal domain-containing protein</fullName>
    </recommendedName>
</protein>